<dbReference type="InterPro" id="IPR015421">
    <property type="entry name" value="PyrdxlP-dep_Trfase_major"/>
</dbReference>
<keyword evidence="8" id="KW-1185">Reference proteome</keyword>
<dbReference type="GO" id="GO:0030170">
    <property type="term" value="F:pyridoxal phosphate binding"/>
    <property type="evidence" value="ECO:0007669"/>
    <property type="project" value="InterPro"/>
</dbReference>
<dbReference type="GO" id="GO:0003677">
    <property type="term" value="F:DNA binding"/>
    <property type="evidence" value="ECO:0007669"/>
    <property type="project" value="UniProtKB-KW"/>
</dbReference>
<evidence type="ECO:0000259" key="6">
    <source>
        <dbReference type="PROSITE" id="PS50949"/>
    </source>
</evidence>
<dbReference type="GO" id="GO:0003700">
    <property type="term" value="F:DNA-binding transcription factor activity"/>
    <property type="evidence" value="ECO:0007669"/>
    <property type="project" value="InterPro"/>
</dbReference>
<dbReference type="InterPro" id="IPR036390">
    <property type="entry name" value="WH_DNA-bd_sf"/>
</dbReference>
<dbReference type="InterPro" id="IPR004839">
    <property type="entry name" value="Aminotransferase_I/II_large"/>
</dbReference>
<reference evidence="7 8" key="1">
    <citation type="submission" date="2018-07" db="EMBL/GenBank/DDBJ databases">
        <title>Genomic Encyclopedia of Type Strains, Phase III (KMG-III): the genomes of soil and plant-associated and newly described type strains.</title>
        <authorList>
            <person name="Whitman W."/>
        </authorList>
    </citation>
    <scope>NUCLEOTIDE SEQUENCE [LARGE SCALE GENOMIC DNA]</scope>
    <source>
        <strain evidence="7 8">CECT 8488</strain>
    </source>
</reference>
<dbReference type="Pfam" id="PF00155">
    <property type="entry name" value="Aminotran_1_2"/>
    <property type="match status" value="1"/>
</dbReference>
<dbReference type="Pfam" id="PF00392">
    <property type="entry name" value="GntR"/>
    <property type="match status" value="1"/>
</dbReference>
<dbReference type="PANTHER" id="PTHR46577">
    <property type="entry name" value="HTH-TYPE TRANSCRIPTIONAL REGULATORY PROTEIN GABR"/>
    <property type="match status" value="1"/>
</dbReference>
<dbReference type="Gene3D" id="1.10.10.10">
    <property type="entry name" value="Winged helix-like DNA-binding domain superfamily/Winged helix DNA-binding domain"/>
    <property type="match status" value="1"/>
</dbReference>
<dbReference type="SMART" id="SM00345">
    <property type="entry name" value="HTH_GNTR"/>
    <property type="match status" value="1"/>
</dbReference>
<gene>
    <name evidence="7" type="ORF">DFP90_105170</name>
</gene>
<dbReference type="CDD" id="cd00609">
    <property type="entry name" value="AAT_like"/>
    <property type="match status" value="1"/>
</dbReference>
<evidence type="ECO:0000256" key="5">
    <source>
        <dbReference type="ARBA" id="ARBA00023163"/>
    </source>
</evidence>
<keyword evidence="2" id="KW-0663">Pyridoxal phosphate</keyword>
<dbReference type="InterPro" id="IPR015422">
    <property type="entry name" value="PyrdxlP-dep_Trfase_small"/>
</dbReference>
<feature type="domain" description="HTH gntR-type" evidence="6">
    <location>
        <begin position="17"/>
        <end position="85"/>
    </location>
</feature>
<proteinExistence type="inferred from homology"/>
<dbReference type="RefSeq" id="WP_115937045.1">
    <property type="nucleotide sequence ID" value="NZ_QRDW01000005.1"/>
</dbReference>
<protein>
    <submittedName>
        <fullName evidence="7">GntR family transcriptional regulator</fullName>
    </submittedName>
</protein>
<comment type="caution">
    <text evidence="7">The sequence shown here is derived from an EMBL/GenBank/DDBJ whole genome shotgun (WGS) entry which is preliminary data.</text>
</comment>
<sequence>MTIRQISWLPDLTGRSGAKYQVIADCLADDIASGRLAVGTRLPTHRDLAWELKVTVGTVSRAYREAERRGLIAGEVGRGTYVQTPRSSSDSRSLQIPSMDTHLPQEEHDTDDPSKPINLVFNFPPPGLAKKVIRKTLVELADDPLMGDYIGYQPHIGMERHRAAGTKWLAKRGINAAPDDIMIAPGAHCGVLIALSSLTNPGDLVITERLSYASLKSIARTLGLRLETVEMDHDGIDPQSLEQVIREKRPAALVCVPTLSNPTNIITSVPRRHEIADVVLRHGLPVVEDDIFALLLPEGEAPPPLSTLIPDQSIFVTSLSKTVSPGLRIGYVAGPTRYKPAISSAIRATNWMASPLTSEIASRWILDGNADMILESHKREAAVRKDMFDERFGPIGAEYALPTGAIHAWLEVPESVRAAEFIRAAEKQGVLLCPHDAFSVGRAETPHAVRISLGPPRQRATLAKALDILLGIYESGPAINDFGYV</sequence>
<keyword evidence="5" id="KW-0804">Transcription</keyword>
<dbReference type="CDD" id="cd07377">
    <property type="entry name" value="WHTH_GntR"/>
    <property type="match status" value="1"/>
</dbReference>
<dbReference type="InterPro" id="IPR000524">
    <property type="entry name" value="Tscrpt_reg_HTH_GntR"/>
</dbReference>
<dbReference type="AlphaFoldDB" id="A0A3D9HK02"/>
<dbReference type="EMBL" id="QRDW01000005">
    <property type="protein sequence ID" value="RED49798.1"/>
    <property type="molecule type" value="Genomic_DNA"/>
</dbReference>
<dbReference type="OrthoDB" id="9804020at2"/>
<accession>A0A3D9HK02</accession>
<evidence type="ECO:0000256" key="4">
    <source>
        <dbReference type="ARBA" id="ARBA00023125"/>
    </source>
</evidence>
<dbReference type="PANTHER" id="PTHR46577:SF1">
    <property type="entry name" value="HTH-TYPE TRANSCRIPTIONAL REGULATORY PROTEIN GABR"/>
    <property type="match status" value="1"/>
</dbReference>
<comment type="similarity">
    <text evidence="1">In the C-terminal section; belongs to the class-I pyridoxal-phosphate-dependent aminotransferase family.</text>
</comment>
<organism evidence="7 8">
    <name type="scientific">Aestuariispira insulae</name>
    <dbReference type="NCBI Taxonomy" id="1461337"/>
    <lineage>
        <taxon>Bacteria</taxon>
        <taxon>Pseudomonadati</taxon>
        <taxon>Pseudomonadota</taxon>
        <taxon>Alphaproteobacteria</taxon>
        <taxon>Rhodospirillales</taxon>
        <taxon>Kiloniellaceae</taxon>
        <taxon>Aestuariispira</taxon>
    </lineage>
</organism>
<dbReference type="SUPFAM" id="SSF46785">
    <property type="entry name" value="Winged helix' DNA-binding domain"/>
    <property type="match status" value="1"/>
</dbReference>
<dbReference type="PROSITE" id="PS50949">
    <property type="entry name" value="HTH_GNTR"/>
    <property type="match status" value="1"/>
</dbReference>
<evidence type="ECO:0000313" key="8">
    <source>
        <dbReference type="Proteomes" id="UP000256845"/>
    </source>
</evidence>
<dbReference type="InterPro" id="IPR015424">
    <property type="entry name" value="PyrdxlP-dep_Trfase"/>
</dbReference>
<dbReference type="SUPFAM" id="SSF53383">
    <property type="entry name" value="PLP-dependent transferases"/>
    <property type="match status" value="1"/>
</dbReference>
<dbReference type="Gene3D" id="3.90.1150.10">
    <property type="entry name" value="Aspartate Aminotransferase, domain 1"/>
    <property type="match status" value="1"/>
</dbReference>
<keyword evidence="4" id="KW-0238">DNA-binding</keyword>
<dbReference type="Proteomes" id="UP000256845">
    <property type="component" value="Unassembled WGS sequence"/>
</dbReference>
<evidence type="ECO:0000256" key="3">
    <source>
        <dbReference type="ARBA" id="ARBA00023015"/>
    </source>
</evidence>
<evidence type="ECO:0000313" key="7">
    <source>
        <dbReference type="EMBL" id="RED49798.1"/>
    </source>
</evidence>
<dbReference type="InterPro" id="IPR036388">
    <property type="entry name" value="WH-like_DNA-bd_sf"/>
</dbReference>
<keyword evidence="3" id="KW-0805">Transcription regulation</keyword>
<evidence type="ECO:0000256" key="1">
    <source>
        <dbReference type="ARBA" id="ARBA00005384"/>
    </source>
</evidence>
<name>A0A3D9HK02_9PROT</name>
<dbReference type="InterPro" id="IPR051446">
    <property type="entry name" value="HTH_trans_reg/aminotransferase"/>
</dbReference>
<evidence type="ECO:0000256" key="2">
    <source>
        <dbReference type="ARBA" id="ARBA00022898"/>
    </source>
</evidence>
<dbReference type="Gene3D" id="3.40.640.10">
    <property type="entry name" value="Type I PLP-dependent aspartate aminotransferase-like (Major domain)"/>
    <property type="match status" value="1"/>
</dbReference>